<proteinExistence type="inferred from homology"/>
<dbReference type="GO" id="GO:0000166">
    <property type="term" value="F:nucleotide binding"/>
    <property type="evidence" value="ECO:0007669"/>
    <property type="project" value="UniProtKB-KW"/>
</dbReference>
<dbReference type="EMBL" id="BRPL01000002">
    <property type="protein sequence ID" value="GLB46710.1"/>
    <property type="molecule type" value="Genomic_DNA"/>
</dbReference>
<dbReference type="InterPro" id="IPR006146">
    <property type="entry name" value="5'-Nucleotdase_CS"/>
</dbReference>
<sequence length="460" mass="52501">MDEKIAILHTNDLHSHFENWPKIRRYLVHQKAVLEKQGYFVLTVDDGDAIDHFHPLTDATAGQANVKLLNQVHYDAATIGNNEGLTNTHNQLNHLYDHANFNIILDNLIDKTTNQKPKWAIPSKTIETPNHTRIMILGLTVPYATYRLLGWDPMTPKQVMPKLAKKIDGKADVTILLSHLGIFTDRKIAKHNSLFDVIIGGHTHHLLVHGEEINRTMLAAAQKYGHYVGCVKLTLKHHHVESREASVVKTSDLPEQSGDKTEINHYIELGNHLLANQKIAYLPTELKANLLKRNQMINIGLKALSAKAHTDAAVINSGLFLRNLPAGIINMNYLHQLLPHNMHVVRTTLTGYNLNRLVQEMEKNKRFLVKFQQKGMGFRGKYFGKLNYLGIKYDDKKQRTIFNGRPVENDKTYSIALLDHYIYIPFFPTVQIAGDNHIFYDQNLREVFADYLGKAYPLNK</sequence>
<feature type="domain" description="5'-Nucleotidase C-terminal" evidence="4">
    <location>
        <begin position="292"/>
        <end position="420"/>
    </location>
</feature>
<evidence type="ECO:0000313" key="5">
    <source>
        <dbReference type="EMBL" id="GLB46710.1"/>
    </source>
</evidence>
<dbReference type="PRINTS" id="PR01607">
    <property type="entry name" value="APYRASEFAMLY"/>
</dbReference>
<dbReference type="Pfam" id="PF00149">
    <property type="entry name" value="Metallophos"/>
    <property type="match status" value="1"/>
</dbReference>
<dbReference type="Pfam" id="PF02872">
    <property type="entry name" value="5_nucleotid_C"/>
    <property type="match status" value="1"/>
</dbReference>
<keyword evidence="1" id="KW-0732">Signal</keyword>
<dbReference type="InterPro" id="IPR029052">
    <property type="entry name" value="Metallo-depent_PP-like"/>
</dbReference>
<feature type="domain" description="Calcineurin-like phosphoesterase" evidence="3">
    <location>
        <begin position="7"/>
        <end position="205"/>
    </location>
</feature>
<keyword evidence="6" id="KW-1185">Reference proteome</keyword>
<keyword evidence="2" id="KW-0547">Nucleotide-binding</keyword>
<dbReference type="PROSITE" id="PS00785">
    <property type="entry name" value="5_NUCLEOTIDASE_1"/>
    <property type="match status" value="1"/>
</dbReference>
<dbReference type="SUPFAM" id="SSF56300">
    <property type="entry name" value="Metallo-dependent phosphatases"/>
    <property type="match status" value="1"/>
</dbReference>
<evidence type="ECO:0000259" key="3">
    <source>
        <dbReference type="Pfam" id="PF00149"/>
    </source>
</evidence>
<dbReference type="GO" id="GO:0030288">
    <property type="term" value="C:outer membrane-bounded periplasmic space"/>
    <property type="evidence" value="ECO:0007669"/>
    <property type="project" value="TreeGrafter"/>
</dbReference>
<dbReference type="AlphaFoldDB" id="A0A9W6B1D1"/>
<dbReference type="PANTHER" id="PTHR11575:SF23">
    <property type="entry name" value="5-NUCLEOTIDASE FAMILY PROTEIN"/>
    <property type="match status" value="1"/>
</dbReference>
<dbReference type="RefSeq" id="WP_286136171.1">
    <property type="nucleotide sequence ID" value="NZ_BRPL01000002.1"/>
</dbReference>
<keyword evidence="2" id="KW-0378">Hydrolase</keyword>
<dbReference type="SUPFAM" id="SSF55816">
    <property type="entry name" value="5'-nucleotidase (syn. UDP-sugar hydrolase), C-terminal domain"/>
    <property type="match status" value="1"/>
</dbReference>
<name>A0A9W6B1D1_9LACO</name>
<evidence type="ECO:0000256" key="1">
    <source>
        <dbReference type="ARBA" id="ARBA00022729"/>
    </source>
</evidence>
<dbReference type="InterPro" id="IPR004843">
    <property type="entry name" value="Calcineurin-like_PHP"/>
</dbReference>
<dbReference type="Gene3D" id="3.90.780.10">
    <property type="entry name" value="5'-Nucleotidase, C-terminal domain"/>
    <property type="match status" value="1"/>
</dbReference>
<dbReference type="GO" id="GO:0008253">
    <property type="term" value="F:5'-nucleotidase activity"/>
    <property type="evidence" value="ECO:0007669"/>
    <property type="project" value="TreeGrafter"/>
</dbReference>
<evidence type="ECO:0000313" key="6">
    <source>
        <dbReference type="Proteomes" id="UP001144204"/>
    </source>
</evidence>
<dbReference type="InterPro" id="IPR036907">
    <property type="entry name" value="5'-Nucleotdase_C_sf"/>
</dbReference>
<dbReference type="PIRSF" id="PIRSF036361">
    <property type="entry name" value="YunD"/>
    <property type="match status" value="1"/>
</dbReference>
<dbReference type="Gene3D" id="3.60.21.10">
    <property type="match status" value="1"/>
</dbReference>
<comment type="similarity">
    <text evidence="2">Belongs to the 5'-nucleotidase family.</text>
</comment>
<dbReference type="PANTHER" id="PTHR11575">
    <property type="entry name" value="5'-NUCLEOTIDASE-RELATED"/>
    <property type="match status" value="1"/>
</dbReference>
<dbReference type="InterPro" id="IPR006179">
    <property type="entry name" value="5_nucleotidase/apyrase"/>
</dbReference>
<dbReference type="Proteomes" id="UP001144204">
    <property type="component" value="Unassembled WGS sequence"/>
</dbReference>
<dbReference type="GO" id="GO:0046872">
    <property type="term" value="F:metal ion binding"/>
    <property type="evidence" value="ECO:0007669"/>
    <property type="project" value="InterPro"/>
</dbReference>
<reference evidence="5" key="1">
    <citation type="submission" date="2022-07" db="EMBL/GenBank/DDBJ databases">
        <authorList>
            <person name="Kouya T."/>
            <person name="Ishiyama Y."/>
        </authorList>
    </citation>
    <scope>NUCLEOTIDE SEQUENCE</scope>
    <source>
        <strain evidence="5">WR16-4</strain>
    </source>
</reference>
<gene>
    <name evidence="5" type="ORF">WR164_06890</name>
</gene>
<dbReference type="CDD" id="cd00845">
    <property type="entry name" value="MPP_UshA_N_like"/>
    <property type="match status" value="1"/>
</dbReference>
<reference evidence="5" key="2">
    <citation type="journal article" date="2023" name="PLoS ONE">
        <title>Philodulcilactobacillus myokoensis gen. nov., sp. nov., a fructophilic, acidophilic, and agar-phobic lactic acid bacterium isolated from fermented vegetable extracts.</title>
        <authorList>
            <person name="Kouya T."/>
            <person name="Ishiyama Y."/>
            <person name="Ohashi S."/>
            <person name="Kumakubo R."/>
            <person name="Yamazaki T."/>
            <person name="Otaki T."/>
        </authorList>
    </citation>
    <scope>NUCLEOTIDE SEQUENCE</scope>
    <source>
        <strain evidence="5">WR16-4</strain>
    </source>
</reference>
<protein>
    <submittedName>
        <fullName evidence="5">Multifunctional 2',3'-cyclic-nucleotide 2'-phosphodiesterase/5'-nucleotidase/3'-nucleotidase</fullName>
    </submittedName>
</protein>
<comment type="caution">
    <text evidence="5">The sequence shown here is derived from an EMBL/GenBank/DDBJ whole genome shotgun (WGS) entry which is preliminary data.</text>
</comment>
<dbReference type="GO" id="GO:0009166">
    <property type="term" value="P:nucleotide catabolic process"/>
    <property type="evidence" value="ECO:0007669"/>
    <property type="project" value="InterPro"/>
</dbReference>
<evidence type="ECO:0000259" key="4">
    <source>
        <dbReference type="Pfam" id="PF02872"/>
    </source>
</evidence>
<dbReference type="InterPro" id="IPR011240">
    <property type="entry name" value="Pesterase_YunD"/>
</dbReference>
<dbReference type="GO" id="GO:0008768">
    <property type="term" value="F:UDP-sugar diphosphatase activity"/>
    <property type="evidence" value="ECO:0007669"/>
    <property type="project" value="TreeGrafter"/>
</dbReference>
<organism evidence="5 6">
    <name type="scientific">Philodulcilactobacillus myokoensis</name>
    <dbReference type="NCBI Taxonomy" id="2929573"/>
    <lineage>
        <taxon>Bacteria</taxon>
        <taxon>Bacillati</taxon>
        <taxon>Bacillota</taxon>
        <taxon>Bacilli</taxon>
        <taxon>Lactobacillales</taxon>
        <taxon>Lactobacillaceae</taxon>
        <taxon>Philodulcilactobacillus</taxon>
    </lineage>
</organism>
<evidence type="ECO:0000256" key="2">
    <source>
        <dbReference type="RuleBase" id="RU362119"/>
    </source>
</evidence>
<dbReference type="InterPro" id="IPR008334">
    <property type="entry name" value="5'-Nucleotdase_C"/>
</dbReference>
<accession>A0A9W6B1D1</accession>